<sequence length="125" mass="13410">MEARWEGIVLSWEWLQQDIGHGPGSCHDGLVRLLKAARAEPRLGRLFPWTSHHDLHFSLSTSAPWTAAGVPFAVPLDGGGYQVRGQGGAGVLGTPATPEEAVALLVEHLPPDLGPVFNHPADEPR</sequence>
<reference evidence="1 2" key="1">
    <citation type="submission" date="2018-08" db="EMBL/GenBank/DDBJ databases">
        <title>Diversity &amp; Physiological Properties of Lignin-Decomposing Actinobacteria from Soil.</title>
        <authorList>
            <person name="Roh S.G."/>
            <person name="Kim S.B."/>
        </authorList>
    </citation>
    <scope>NUCLEOTIDE SEQUENCE [LARGE SCALE GENOMIC DNA]</scope>
    <source>
        <strain evidence="1 2">MMS17-GH009</strain>
    </source>
</reference>
<dbReference type="EMBL" id="QVIG01000001">
    <property type="protein sequence ID" value="RGD58418.1"/>
    <property type="molecule type" value="Genomic_DNA"/>
</dbReference>
<dbReference type="Proteomes" id="UP000263377">
    <property type="component" value="Unassembled WGS sequence"/>
</dbReference>
<name>A0A372ZR99_9ACTN</name>
<protein>
    <submittedName>
        <fullName evidence="1">Uncharacterized protein</fullName>
    </submittedName>
</protein>
<accession>A0A372ZR99</accession>
<evidence type="ECO:0000313" key="1">
    <source>
        <dbReference type="EMBL" id="RGD58418.1"/>
    </source>
</evidence>
<keyword evidence="2" id="KW-1185">Reference proteome</keyword>
<evidence type="ECO:0000313" key="2">
    <source>
        <dbReference type="Proteomes" id="UP000263377"/>
    </source>
</evidence>
<dbReference type="AlphaFoldDB" id="A0A372ZR99"/>
<organism evidence="1 2">
    <name type="scientific">Kitasatospora xanthocidica</name>
    <dbReference type="NCBI Taxonomy" id="83382"/>
    <lineage>
        <taxon>Bacteria</taxon>
        <taxon>Bacillati</taxon>
        <taxon>Actinomycetota</taxon>
        <taxon>Actinomycetes</taxon>
        <taxon>Kitasatosporales</taxon>
        <taxon>Streptomycetaceae</taxon>
        <taxon>Kitasatospora</taxon>
    </lineage>
</organism>
<comment type="caution">
    <text evidence="1">The sequence shown here is derived from an EMBL/GenBank/DDBJ whole genome shotgun (WGS) entry which is preliminary data.</text>
</comment>
<dbReference type="InterPro" id="IPR045682">
    <property type="entry name" value="DUF6193"/>
</dbReference>
<proteinExistence type="predicted"/>
<gene>
    <name evidence="1" type="ORF">DR950_12035</name>
</gene>
<dbReference type="Pfam" id="PF19692">
    <property type="entry name" value="DUF6193"/>
    <property type="match status" value="1"/>
</dbReference>